<evidence type="ECO:0000256" key="4">
    <source>
        <dbReference type="ARBA" id="ARBA00012564"/>
    </source>
</evidence>
<evidence type="ECO:0000256" key="2">
    <source>
        <dbReference type="ARBA" id="ARBA00001947"/>
    </source>
</evidence>
<dbReference type="SUPFAM" id="SSF63737">
    <property type="entry name" value="Leukotriene A4 hydrolase N-terminal domain"/>
    <property type="match status" value="1"/>
</dbReference>
<dbReference type="InterPro" id="IPR001930">
    <property type="entry name" value="Peptidase_M1"/>
</dbReference>
<keyword evidence="7" id="KW-0479">Metal-binding</keyword>
<evidence type="ECO:0000256" key="11">
    <source>
        <dbReference type="ARBA" id="ARBA00029811"/>
    </source>
</evidence>
<evidence type="ECO:0000256" key="3">
    <source>
        <dbReference type="ARBA" id="ARBA00010136"/>
    </source>
</evidence>
<keyword evidence="9" id="KW-0862">Zinc</keyword>
<evidence type="ECO:0000256" key="9">
    <source>
        <dbReference type="ARBA" id="ARBA00022833"/>
    </source>
</evidence>
<dbReference type="EC" id="3.4.11.2" evidence="4"/>
<evidence type="ECO:0000259" key="14">
    <source>
        <dbReference type="Pfam" id="PF01433"/>
    </source>
</evidence>
<dbReference type="SUPFAM" id="SSF55486">
    <property type="entry name" value="Metalloproteases ('zincins'), catalytic domain"/>
    <property type="match status" value="1"/>
</dbReference>
<keyword evidence="6" id="KW-0645">Protease</keyword>
<protein>
    <recommendedName>
        <fullName evidence="5">Aminopeptidase N</fullName>
        <ecNumber evidence="4">3.4.11.2</ecNumber>
    </recommendedName>
    <alternativeName>
        <fullName evidence="11">Alanine aminopeptidase</fullName>
    </alternativeName>
    <alternativeName>
        <fullName evidence="12">Lysyl aminopeptidase</fullName>
    </alternativeName>
</protein>
<evidence type="ECO:0000313" key="17">
    <source>
        <dbReference type="Proteomes" id="UP000632454"/>
    </source>
</evidence>
<dbReference type="Gene3D" id="1.10.390.10">
    <property type="entry name" value="Neutral Protease Domain 2"/>
    <property type="match status" value="1"/>
</dbReference>
<gene>
    <name evidence="16" type="ORF">GCM10007298_02710</name>
</gene>
<dbReference type="GO" id="GO:0004177">
    <property type="term" value="F:aminopeptidase activity"/>
    <property type="evidence" value="ECO:0007669"/>
    <property type="project" value="UniProtKB-KW"/>
</dbReference>
<dbReference type="InterPro" id="IPR045357">
    <property type="entry name" value="Aminopeptidase_N-like_N"/>
</dbReference>
<dbReference type="Pfam" id="PF17900">
    <property type="entry name" value="Peptidase_M1_N"/>
    <property type="match status" value="1"/>
</dbReference>
<dbReference type="EMBL" id="BMCS01000001">
    <property type="protein sequence ID" value="GGF10195.1"/>
    <property type="molecule type" value="Genomic_DNA"/>
</dbReference>
<comment type="catalytic activity">
    <reaction evidence="1">
        <text>Release of an N-terminal amino acid, Xaa-|-Yaa- from a peptide, amide or arylamide. Xaa is preferably Ala, but may be most amino acids including Pro (slow action). When a terminal hydrophobic residue is followed by a prolyl residue, the two may be released as an intact Xaa-Pro dipeptide.</text>
        <dbReference type="EC" id="3.4.11.2"/>
    </reaction>
</comment>
<evidence type="ECO:0000256" key="10">
    <source>
        <dbReference type="ARBA" id="ARBA00023049"/>
    </source>
</evidence>
<dbReference type="Gene3D" id="2.60.40.1730">
    <property type="entry name" value="tricorn interacting facor f3 domain"/>
    <property type="match status" value="1"/>
</dbReference>
<evidence type="ECO:0000256" key="7">
    <source>
        <dbReference type="ARBA" id="ARBA00022723"/>
    </source>
</evidence>
<reference evidence="17" key="1">
    <citation type="journal article" date="2019" name="Int. J. Syst. Evol. Microbiol.">
        <title>The Global Catalogue of Microorganisms (GCM) 10K type strain sequencing project: providing services to taxonomists for standard genome sequencing and annotation.</title>
        <authorList>
            <consortium name="The Broad Institute Genomics Platform"/>
            <consortium name="The Broad Institute Genome Sequencing Center for Infectious Disease"/>
            <person name="Wu L."/>
            <person name="Ma J."/>
        </authorList>
    </citation>
    <scope>NUCLEOTIDE SEQUENCE [LARGE SCALE GENOMIC DNA]</scope>
    <source>
        <strain evidence="17">CCM 7855</strain>
    </source>
</reference>
<keyword evidence="10" id="KW-0482">Metalloprotease</keyword>
<feature type="domain" description="Aminopeptidase N-like N-terminal" evidence="15">
    <location>
        <begin position="43"/>
        <end position="214"/>
    </location>
</feature>
<dbReference type="InterPro" id="IPR050344">
    <property type="entry name" value="Peptidase_M1_aminopeptidases"/>
</dbReference>
<accession>A0ABQ1U5A4</accession>
<evidence type="ECO:0000256" key="5">
    <source>
        <dbReference type="ARBA" id="ARBA00015611"/>
    </source>
</evidence>
<evidence type="ECO:0000256" key="8">
    <source>
        <dbReference type="ARBA" id="ARBA00022801"/>
    </source>
</evidence>
<keyword evidence="17" id="KW-1185">Reference proteome</keyword>
<dbReference type="Proteomes" id="UP000632454">
    <property type="component" value="Unassembled WGS sequence"/>
</dbReference>
<keyword evidence="16" id="KW-0031">Aminopeptidase</keyword>
<dbReference type="CDD" id="cd09603">
    <property type="entry name" value="M1_APN_like"/>
    <property type="match status" value="1"/>
</dbReference>
<evidence type="ECO:0000256" key="13">
    <source>
        <dbReference type="SAM" id="MobiDB-lite"/>
    </source>
</evidence>
<evidence type="ECO:0000256" key="6">
    <source>
        <dbReference type="ARBA" id="ARBA00022670"/>
    </source>
</evidence>
<comment type="caution">
    <text evidence="16">The sequence shown here is derived from an EMBL/GenBank/DDBJ whole genome shotgun (WGS) entry which is preliminary data.</text>
</comment>
<proteinExistence type="inferred from homology"/>
<sequence>MPSRTGKGARDSDTGTGPLLGDPDDGVDPYLPKNGNLGYRVSRYDLDLEYKVASNRLAGTATITATAINTLGRFSLDLATSLSVSRVSVNGKRASRYSQRTNKLSVTPADSLPPGGAMTVVVKYSGSPKPIRGPWGEVGWEELTEGALCASQPNGAASWFPCDDHPSSKASYRIAITTESPYLAVANGTLQRKRTKAGSTTWIYEQVEPMATYLATVQIGPYVQTTLATRPVKIKAVLPERLKANFASDFARQKDMVAAFGDMFGPYPFPEYTVVVTDDNLEIPIEAQGLSTFGANHCDGTGRSERLVAHELAHQWFGNSLTLARWADIWLHEGFACYSEWLWSEHSGGQSADSLARYHHRQLSSARQDLEVGDPGPDSMFDDRVYKRGALTLHALRVGVGDDEFFDLLKEWTREYRYSSVSTDDFTALAARHSEGSLNRLWQQWLHEKPLPPFPEAG</sequence>
<feature type="region of interest" description="Disordered" evidence="13">
    <location>
        <begin position="1"/>
        <end position="33"/>
    </location>
</feature>
<dbReference type="RefSeq" id="WP_229704805.1">
    <property type="nucleotide sequence ID" value="NZ_BMCS01000001.1"/>
</dbReference>
<keyword evidence="8" id="KW-0378">Hydrolase</keyword>
<evidence type="ECO:0000256" key="12">
    <source>
        <dbReference type="ARBA" id="ARBA00031533"/>
    </source>
</evidence>
<dbReference type="PRINTS" id="PR00756">
    <property type="entry name" value="ALADIPTASE"/>
</dbReference>
<evidence type="ECO:0000313" key="16">
    <source>
        <dbReference type="EMBL" id="GGF10195.1"/>
    </source>
</evidence>
<comment type="similarity">
    <text evidence="3">Belongs to the peptidase M1 family.</text>
</comment>
<evidence type="ECO:0000259" key="15">
    <source>
        <dbReference type="Pfam" id="PF17900"/>
    </source>
</evidence>
<feature type="domain" description="Peptidase M1 membrane alanine aminopeptidase" evidence="14">
    <location>
        <begin position="256"/>
        <end position="445"/>
    </location>
</feature>
<comment type="cofactor">
    <cofactor evidence="2">
        <name>Zn(2+)</name>
        <dbReference type="ChEBI" id="CHEBI:29105"/>
    </cofactor>
</comment>
<dbReference type="InterPro" id="IPR042097">
    <property type="entry name" value="Aminopeptidase_N-like_N_sf"/>
</dbReference>
<organism evidence="16 17">
    <name type="scientific">Williamsia phyllosphaerae</name>
    <dbReference type="NCBI Taxonomy" id="885042"/>
    <lineage>
        <taxon>Bacteria</taxon>
        <taxon>Bacillati</taxon>
        <taxon>Actinomycetota</taxon>
        <taxon>Actinomycetes</taxon>
        <taxon>Mycobacteriales</taxon>
        <taxon>Nocardiaceae</taxon>
        <taxon>Williamsia</taxon>
    </lineage>
</organism>
<dbReference type="Pfam" id="PF01433">
    <property type="entry name" value="Peptidase_M1"/>
    <property type="match status" value="1"/>
</dbReference>
<dbReference type="InterPro" id="IPR027268">
    <property type="entry name" value="Peptidase_M4/M1_CTD_sf"/>
</dbReference>
<dbReference type="InterPro" id="IPR014782">
    <property type="entry name" value="Peptidase_M1_dom"/>
</dbReference>
<name>A0ABQ1U5A4_9NOCA</name>
<evidence type="ECO:0000256" key="1">
    <source>
        <dbReference type="ARBA" id="ARBA00000098"/>
    </source>
</evidence>
<dbReference type="PANTHER" id="PTHR11533">
    <property type="entry name" value="PROTEASE M1 ZINC METALLOPROTEASE"/>
    <property type="match status" value="1"/>
</dbReference>